<comment type="similarity">
    <text evidence="1">Belongs to the RelE toxin family.</text>
</comment>
<dbReference type="EMBL" id="JAINWA010000003">
    <property type="protein sequence ID" value="MCD1656070.1"/>
    <property type="molecule type" value="Genomic_DNA"/>
</dbReference>
<dbReference type="PANTHER" id="PTHR33755">
    <property type="entry name" value="TOXIN PARE1-RELATED"/>
    <property type="match status" value="1"/>
</dbReference>
<evidence type="ECO:0000313" key="3">
    <source>
        <dbReference type="EMBL" id="MCD1656070.1"/>
    </source>
</evidence>
<dbReference type="Proteomes" id="UP001198163">
    <property type="component" value="Unassembled WGS sequence"/>
</dbReference>
<evidence type="ECO:0000313" key="4">
    <source>
        <dbReference type="Proteomes" id="UP001198163"/>
    </source>
</evidence>
<protein>
    <submittedName>
        <fullName evidence="3">Type II toxin-antitoxin system RelE/ParE family toxin</fullName>
    </submittedName>
</protein>
<dbReference type="Gene3D" id="3.30.2310.20">
    <property type="entry name" value="RelE-like"/>
    <property type="match status" value="1"/>
</dbReference>
<dbReference type="InterPro" id="IPR007712">
    <property type="entry name" value="RelE/ParE_toxin"/>
</dbReference>
<keyword evidence="2" id="KW-1277">Toxin-antitoxin system</keyword>
<dbReference type="RefSeq" id="WP_230758435.1">
    <property type="nucleotide sequence ID" value="NZ_JAINWA010000003.1"/>
</dbReference>
<sequence length="109" mass="13457">MEYKVRIPNSVKKDIEEIIEYYFDDRPEYAKKIFELLFERINSLISFPNKGRIVPELLEYNINEYREILESYWRIIYRIDNDMVEIFTVIDARRNVQDLLVEKLKRKFV</sequence>
<dbReference type="AlphaFoldDB" id="A0AAE3EKN0"/>
<accession>A0AAE3EKN0</accession>
<comment type="caution">
    <text evidence="3">The sequence shown here is derived from an EMBL/GenBank/DDBJ whole genome shotgun (WGS) entry which is preliminary data.</text>
</comment>
<dbReference type="InterPro" id="IPR035093">
    <property type="entry name" value="RelE/ParE_toxin_dom_sf"/>
</dbReference>
<name>A0AAE3EKN0_9SPIR</name>
<dbReference type="SUPFAM" id="SSF143011">
    <property type="entry name" value="RelE-like"/>
    <property type="match status" value="1"/>
</dbReference>
<proteinExistence type="inferred from homology"/>
<evidence type="ECO:0000256" key="1">
    <source>
        <dbReference type="ARBA" id="ARBA00006226"/>
    </source>
</evidence>
<dbReference type="PANTHER" id="PTHR33755:SF5">
    <property type="entry name" value="TYPE II TOXIN-ANTITOXIN SYSTEM RELE_PARE FAMILY TOXIN"/>
    <property type="match status" value="1"/>
</dbReference>
<gene>
    <name evidence="3" type="ORF">K7J14_15325</name>
</gene>
<organism evidence="3 4">
    <name type="scientific">Teretinema zuelzerae</name>
    <dbReference type="NCBI Taxonomy" id="156"/>
    <lineage>
        <taxon>Bacteria</taxon>
        <taxon>Pseudomonadati</taxon>
        <taxon>Spirochaetota</taxon>
        <taxon>Spirochaetia</taxon>
        <taxon>Spirochaetales</taxon>
        <taxon>Treponemataceae</taxon>
        <taxon>Teretinema</taxon>
    </lineage>
</organism>
<evidence type="ECO:0000256" key="2">
    <source>
        <dbReference type="ARBA" id="ARBA00022649"/>
    </source>
</evidence>
<dbReference type="Pfam" id="PF05016">
    <property type="entry name" value="ParE_toxin"/>
    <property type="match status" value="1"/>
</dbReference>
<dbReference type="InterPro" id="IPR051803">
    <property type="entry name" value="TA_system_RelE-like_toxin"/>
</dbReference>
<reference evidence="3" key="1">
    <citation type="submission" date="2021-08" db="EMBL/GenBank/DDBJ databases">
        <title>Comparative analyses of Brucepasteria parasyntrophica and Teretinema zuelzerae.</title>
        <authorList>
            <person name="Song Y."/>
            <person name="Brune A."/>
        </authorList>
    </citation>
    <scope>NUCLEOTIDE SEQUENCE</scope>
    <source>
        <strain evidence="3">DSM 1903</strain>
    </source>
</reference>
<keyword evidence="4" id="KW-1185">Reference proteome</keyword>